<dbReference type="PANTHER" id="PTHR42852:SF1">
    <property type="entry name" value="THIOREDOXIN-LIKE PROTEIN YNEN"/>
    <property type="match status" value="1"/>
</dbReference>
<evidence type="ECO:0000313" key="4">
    <source>
        <dbReference type="EMBL" id="MFD1206718.1"/>
    </source>
</evidence>
<dbReference type="InterPro" id="IPR050553">
    <property type="entry name" value="Thioredoxin_ResA/DsbE_sf"/>
</dbReference>
<keyword evidence="1" id="KW-1015">Disulfide bond</keyword>
<keyword evidence="2" id="KW-1133">Transmembrane helix</keyword>
<dbReference type="InterPro" id="IPR036249">
    <property type="entry name" value="Thioredoxin-like_sf"/>
</dbReference>
<feature type="domain" description="Thioredoxin" evidence="3">
    <location>
        <begin position="56"/>
        <end position="198"/>
    </location>
</feature>
<dbReference type="EMBL" id="JBHTLT010000128">
    <property type="protein sequence ID" value="MFD1206718.1"/>
    <property type="molecule type" value="Genomic_DNA"/>
</dbReference>
<feature type="transmembrane region" description="Helical" evidence="2">
    <location>
        <begin position="6"/>
        <end position="22"/>
    </location>
</feature>
<accession>A0ABW3U4Z5</accession>
<dbReference type="CDD" id="cd02966">
    <property type="entry name" value="TlpA_like_family"/>
    <property type="match status" value="1"/>
</dbReference>
<keyword evidence="5" id="KW-1185">Reference proteome</keyword>
<dbReference type="InterPro" id="IPR000866">
    <property type="entry name" value="AhpC/TSA"/>
</dbReference>
<name>A0ABW3U4Z5_9BACL</name>
<dbReference type="Pfam" id="PF00578">
    <property type="entry name" value="AhpC-TSA"/>
    <property type="match status" value="1"/>
</dbReference>
<dbReference type="Gene3D" id="3.40.30.10">
    <property type="entry name" value="Glutaredoxin"/>
    <property type="match status" value="1"/>
</dbReference>
<dbReference type="SUPFAM" id="SSF52833">
    <property type="entry name" value="Thioredoxin-like"/>
    <property type="match status" value="1"/>
</dbReference>
<dbReference type="RefSeq" id="WP_381482346.1">
    <property type="nucleotide sequence ID" value="NZ_JBHTLT010000128.1"/>
</dbReference>
<dbReference type="InterPro" id="IPR017937">
    <property type="entry name" value="Thioredoxin_CS"/>
</dbReference>
<keyword evidence="2" id="KW-0472">Membrane</keyword>
<evidence type="ECO:0000313" key="5">
    <source>
        <dbReference type="Proteomes" id="UP001597231"/>
    </source>
</evidence>
<comment type="caution">
    <text evidence="4">The sequence shown here is derived from an EMBL/GenBank/DDBJ whole genome shotgun (WGS) entry which is preliminary data.</text>
</comment>
<dbReference type="PROSITE" id="PS51352">
    <property type="entry name" value="THIOREDOXIN_2"/>
    <property type="match status" value="1"/>
</dbReference>
<sequence length="198" mass="21908">MKKTIGYVIAGLIIGTMIVLMVKSNLEKPEPIDTALTSVDGAVSLGDNEAEVDAGLGQGDVPPDFELTTIDGEVVKLSDLQGKKVILNFWATWCPPCKAEMPHMQNYYQNNKDEENVEIIAVNMTGSESRGVKAVQEFAESYGLTFPIPLDDKGKIEELYQVYYLPTTYMLETDGRIANKIVGPMDERTIEQLVENLD</sequence>
<dbReference type="PROSITE" id="PS00194">
    <property type="entry name" value="THIOREDOXIN_1"/>
    <property type="match status" value="1"/>
</dbReference>
<proteinExistence type="predicted"/>
<reference evidence="5" key="1">
    <citation type="journal article" date="2019" name="Int. J. Syst. Evol. Microbiol.">
        <title>The Global Catalogue of Microorganisms (GCM) 10K type strain sequencing project: providing services to taxonomists for standard genome sequencing and annotation.</title>
        <authorList>
            <consortium name="The Broad Institute Genomics Platform"/>
            <consortium name="The Broad Institute Genome Sequencing Center for Infectious Disease"/>
            <person name="Wu L."/>
            <person name="Ma J."/>
        </authorList>
    </citation>
    <scope>NUCLEOTIDE SEQUENCE [LARGE SCALE GENOMIC DNA]</scope>
    <source>
        <strain evidence="5">CCUG 53915</strain>
    </source>
</reference>
<dbReference type="InterPro" id="IPR013766">
    <property type="entry name" value="Thioredoxin_domain"/>
</dbReference>
<dbReference type="PANTHER" id="PTHR42852">
    <property type="entry name" value="THIOL:DISULFIDE INTERCHANGE PROTEIN DSBE"/>
    <property type="match status" value="1"/>
</dbReference>
<evidence type="ECO:0000256" key="1">
    <source>
        <dbReference type="ARBA" id="ARBA00023157"/>
    </source>
</evidence>
<evidence type="ECO:0000259" key="3">
    <source>
        <dbReference type="PROSITE" id="PS51352"/>
    </source>
</evidence>
<keyword evidence="2" id="KW-0812">Transmembrane</keyword>
<protein>
    <submittedName>
        <fullName evidence="4">Redoxin domain-containing protein</fullName>
    </submittedName>
</protein>
<evidence type="ECO:0000256" key="2">
    <source>
        <dbReference type="SAM" id="Phobius"/>
    </source>
</evidence>
<dbReference type="Proteomes" id="UP001597231">
    <property type="component" value="Unassembled WGS sequence"/>
</dbReference>
<organism evidence="4 5">
    <name type="scientific">Sporosarcina contaminans</name>
    <dbReference type="NCBI Taxonomy" id="633403"/>
    <lineage>
        <taxon>Bacteria</taxon>
        <taxon>Bacillati</taxon>
        <taxon>Bacillota</taxon>
        <taxon>Bacilli</taxon>
        <taxon>Bacillales</taxon>
        <taxon>Caryophanaceae</taxon>
        <taxon>Sporosarcina</taxon>
    </lineage>
</organism>
<gene>
    <name evidence="4" type="ORF">ACFQ38_16600</name>
</gene>